<dbReference type="PANTHER" id="PTHR47893:SF1">
    <property type="entry name" value="REGULATORY PROTEIN PCHR"/>
    <property type="match status" value="1"/>
</dbReference>
<reference evidence="6" key="1">
    <citation type="journal article" date="2019" name="Int. J. Syst. Evol. Microbiol.">
        <title>The Global Catalogue of Microorganisms (GCM) 10K type strain sequencing project: providing services to taxonomists for standard genome sequencing and annotation.</title>
        <authorList>
            <consortium name="The Broad Institute Genomics Platform"/>
            <consortium name="The Broad Institute Genome Sequencing Center for Infectious Disease"/>
            <person name="Wu L."/>
            <person name="Ma J."/>
        </authorList>
    </citation>
    <scope>NUCLEOTIDE SEQUENCE [LARGE SCALE GENOMIC DNA]</scope>
    <source>
        <strain evidence="6">CCUG 53762</strain>
    </source>
</reference>
<keyword evidence="6" id="KW-1185">Reference proteome</keyword>
<keyword evidence="2" id="KW-0238">DNA-binding</keyword>
<comment type="caution">
    <text evidence="5">The sequence shown here is derived from an EMBL/GenBank/DDBJ whole genome shotgun (WGS) entry which is preliminary data.</text>
</comment>
<evidence type="ECO:0000259" key="4">
    <source>
        <dbReference type="PROSITE" id="PS01124"/>
    </source>
</evidence>
<evidence type="ECO:0000313" key="6">
    <source>
        <dbReference type="Proteomes" id="UP001597118"/>
    </source>
</evidence>
<evidence type="ECO:0000313" key="5">
    <source>
        <dbReference type="EMBL" id="MFD1631166.1"/>
    </source>
</evidence>
<dbReference type="InterPro" id="IPR053142">
    <property type="entry name" value="PchR_regulatory_protein"/>
</dbReference>
<protein>
    <submittedName>
        <fullName evidence="5">Helix-turn-helix transcriptional regulator</fullName>
    </submittedName>
</protein>
<dbReference type="InterPro" id="IPR018062">
    <property type="entry name" value="HTH_AraC-typ_CS"/>
</dbReference>
<evidence type="ECO:0000256" key="2">
    <source>
        <dbReference type="ARBA" id="ARBA00023125"/>
    </source>
</evidence>
<dbReference type="InterPro" id="IPR020449">
    <property type="entry name" value="Tscrpt_reg_AraC-type_HTH"/>
</dbReference>
<name>A0ABW4IEI4_9SPHI</name>
<dbReference type="PROSITE" id="PS01124">
    <property type="entry name" value="HTH_ARAC_FAMILY_2"/>
    <property type="match status" value="1"/>
</dbReference>
<dbReference type="SMART" id="SM00342">
    <property type="entry name" value="HTH_ARAC"/>
    <property type="match status" value="1"/>
</dbReference>
<accession>A0ABW4IEI4</accession>
<dbReference type="PANTHER" id="PTHR47893">
    <property type="entry name" value="REGULATORY PROTEIN PCHR"/>
    <property type="match status" value="1"/>
</dbReference>
<keyword evidence="3" id="KW-0804">Transcription</keyword>
<dbReference type="InterPro" id="IPR018060">
    <property type="entry name" value="HTH_AraC"/>
</dbReference>
<dbReference type="RefSeq" id="WP_379663534.1">
    <property type="nucleotide sequence ID" value="NZ_JBHUDG010000042.1"/>
</dbReference>
<keyword evidence="1" id="KW-0805">Transcription regulation</keyword>
<evidence type="ECO:0000256" key="1">
    <source>
        <dbReference type="ARBA" id="ARBA00023015"/>
    </source>
</evidence>
<dbReference type="PROSITE" id="PS00041">
    <property type="entry name" value="HTH_ARAC_FAMILY_1"/>
    <property type="match status" value="1"/>
</dbReference>
<dbReference type="Gene3D" id="1.10.10.60">
    <property type="entry name" value="Homeodomain-like"/>
    <property type="match status" value="2"/>
</dbReference>
<dbReference type="PRINTS" id="PR00032">
    <property type="entry name" value="HTHARAC"/>
</dbReference>
<dbReference type="SUPFAM" id="SSF46689">
    <property type="entry name" value="Homeodomain-like"/>
    <property type="match status" value="2"/>
</dbReference>
<organism evidence="5 6">
    <name type="scientific">Pseudopedobacter beijingensis</name>
    <dbReference type="NCBI Taxonomy" id="1207056"/>
    <lineage>
        <taxon>Bacteria</taxon>
        <taxon>Pseudomonadati</taxon>
        <taxon>Bacteroidota</taxon>
        <taxon>Sphingobacteriia</taxon>
        <taxon>Sphingobacteriales</taxon>
        <taxon>Sphingobacteriaceae</taxon>
        <taxon>Pseudopedobacter</taxon>
    </lineage>
</organism>
<gene>
    <name evidence="5" type="ORF">ACFSAH_14920</name>
</gene>
<feature type="domain" description="HTH araC/xylS-type" evidence="4">
    <location>
        <begin position="223"/>
        <end position="319"/>
    </location>
</feature>
<proteinExistence type="predicted"/>
<dbReference type="InterPro" id="IPR009057">
    <property type="entry name" value="Homeodomain-like_sf"/>
</dbReference>
<sequence length="319" mass="37999">MVVRSKIEGTDHWLFVENIPDFNTPNESLREQEAQVIHQDYRITNSQIITDSLFILHSTMFFNEEKTLHIEVNGECIASQFVFYNSELKDKKAHTQGKHNIRYIPHFVKKYNIEGGYDINYFMILLSKPYYFHLINQNSRLHESFVENINNQVYSSFFDQDNYVTHDMFKAIFELINNKKQGDIKKLHIETKILELLMYQMEQLHDNTSTDYVTTSSDIFKIEKARKILDVNFTNPPTIKELSREVSLNEFKLKKTFKEYLDTTIYDYVTRIRMEKAKEYLLQENMNIYEIALKVGFKHPPAFSNAFRKYFGISPKEIR</sequence>
<dbReference type="EMBL" id="JBHUDG010000042">
    <property type="protein sequence ID" value="MFD1631166.1"/>
    <property type="molecule type" value="Genomic_DNA"/>
</dbReference>
<dbReference type="Pfam" id="PF12833">
    <property type="entry name" value="HTH_18"/>
    <property type="match status" value="1"/>
</dbReference>
<dbReference type="Proteomes" id="UP001597118">
    <property type="component" value="Unassembled WGS sequence"/>
</dbReference>
<evidence type="ECO:0000256" key="3">
    <source>
        <dbReference type="ARBA" id="ARBA00023163"/>
    </source>
</evidence>